<dbReference type="EMBL" id="CP094669">
    <property type="protein sequence ID" value="UOG74341.1"/>
    <property type="molecule type" value="Genomic_DNA"/>
</dbReference>
<proteinExistence type="predicted"/>
<evidence type="ECO:0000313" key="1">
    <source>
        <dbReference type="EMBL" id="UOG74341.1"/>
    </source>
</evidence>
<name>A0ABY4CW75_9BACT</name>
<evidence type="ECO:0008006" key="3">
    <source>
        <dbReference type="Google" id="ProtNLM"/>
    </source>
</evidence>
<evidence type="ECO:0000313" key="2">
    <source>
        <dbReference type="Proteomes" id="UP000831113"/>
    </source>
</evidence>
<accession>A0ABY4CW75</accession>
<reference evidence="1 2" key="1">
    <citation type="submission" date="2022-03" db="EMBL/GenBank/DDBJ databases">
        <title>Hymenobactersp. isolated from the air.</title>
        <authorList>
            <person name="Won M."/>
            <person name="Kwon S.-W."/>
        </authorList>
    </citation>
    <scope>NUCLEOTIDE SEQUENCE [LARGE SCALE GENOMIC DNA]</scope>
    <source>
        <strain evidence="1 2">KACC 21982</strain>
    </source>
</reference>
<gene>
    <name evidence="1" type="ORF">MTX78_19760</name>
</gene>
<dbReference type="Proteomes" id="UP000831113">
    <property type="component" value="Chromosome"/>
</dbReference>
<organism evidence="1 2">
    <name type="scientific">Hymenobacter tibetensis</name>
    <dbReference type="NCBI Taxonomy" id="497967"/>
    <lineage>
        <taxon>Bacteria</taxon>
        <taxon>Pseudomonadati</taxon>
        <taxon>Bacteroidota</taxon>
        <taxon>Cytophagia</taxon>
        <taxon>Cytophagales</taxon>
        <taxon>Hymenobacteraceae</taxon>
        <taxon>Hymenobacter</taxon>
    </lineage>
</organism>
<protein>
    <recommendedName>
        <fullName evidence="3">ATP-binding protein</fullName>
    </recommendedName>
</protein>
<keyword evidence="2" id="KW-1185">Reference proteome</keyword>
<dbReference type="RefSeq" id="WP_243797657.1">
    <property type="nucleotide sequence ID" value="NZ_CP094669.1"/>
</dbReference>
<sequence length="1123" mass="122297">MSSATQLTLADIVTVRPRFGRSVHLERDLATRATTPDNYFLTPSAIEALQGVLRAQYTPTDRALSLIGPYGAGKSAFVTFLARLVSEPKFKHAVKLPAKLPPVPQLLPVPVVGSRSALGPALLVALRHAIETAPGAPAIPSALLSAELKPTPRNLANAYLAAAQAVANAGQHTGLLLLVDEAGKFLEYAANHAQAGDIFGLQELAEAAARAPQTAPLWVITVLHQNAEAYASRLGRTQQAEWAKIAQRFRQLPLFPSDVERMDLIGRALRHDPGLHLNGTFSAQLAPILDPQNQLLPTGLASRFEKLARAAYPLHPVTLLAVPALFRRAGQSHRSVFNFLEGQENGALGRFLNDQAYDPADPAFFPLDGLFDYGRDVLLAHYTGPTARPWLEAVELVAQALNKEPVVSPLAVRALKCIALLTWLRDARLKASPTVLAAALGTEVAPALEELVSRSLVVFSRARDSYRLWEAGDVDIEAELTTARAGLAGDVLLAATSDPTLFPLPRLVARRHSFETGTLRPVGVEVLRPDQLVTRAATRPDELTVLLCLASDPLARALAEQEAERLRQPNLLVAVALETEGLRDTAYHLAAACIVADTVPALAGDRAGRRELELRRHEAEAQFRTEWSRLFGPALGGEAIPAANALEMAGLAATWHWQGQPQRLADARAFSRQLSLLADRTFERTPILRNEILNRRSLSSAGAAARGALVKAMLTQGHQARLGFTGYPPEYAMYASVMSATGLHHLTNEGVWAWRAPDAAHDPYRLLPVWEAIERLVFQATEPLPLPALYAHLRAAPYGISDGVLPVLLAVFRRVREGDTSLYREGQFLADEKEADWELLLRRPDMFALADSRVAGARLAVVERIAQATNVRPQLVPVVRRLLRMQDSLPEYTQQTRHLPLPARALRDAFQQARAPEYVLFNAAPAALNLPSWSADAAPEPMRVEEFFKQLNEALQAWAAAYPAARNQARDHLLQACGLPAGPASWLDLHQRIQLLPTLTLPPLLGPFVSRFTDTADPAADLDRVLALVANRPPNLWRDTDLANFPSYAAPFGAALQSAWNGAGAVAAPARPRVSRAEQKQVKQLVMQLDQVARPTTGPRPPAHLVRAAVLEWLDALEDDPAQ</sequence>